<organism evidence="1 2">
    <name type="scientific">Tepidibacter hydrothermalis</name>
    <dbReference type="NCBI Taxonomy" id="3036126"/>
    <lineage>
        <taxon>Bacteria</taxon>
        <taxon>Bacillati</taxon>
        <taxon>Bacillota</taxon>
        <taxon>Clostridia</taxon>
        <taxon>Peptostreptococcales</taxon>
        <taxon>Peptostreptococcaceae</taxon>
        <taxon>Tepidibacter</taxon>
    </lineage>
</organism>
<dbReference type="EMBL" id="CP120733">
    <property type="protein sequence ID" value="WFD09569.1"/>
    <property type="molecule type" value="Genomic_DNA"/>
</dbReference>
<dbReference type="Proteomes" id="UP001222800">
    <property type="component" value="Chromosome"/>
</dbReference>
<dbReference type="Pfam" id="PF12840">
    <property type="entry name" value="HTH_20"/>
    <property type="match status" value="1"/>
</dbReference>
<dbReference type="CDD" id="cd00090">
    <property type="entry name" value="HTH_ARSR"/>
    <property type="match status" value="1"/>
</dbReference>
<dbReference type="RefSeq" id="WP_277731499.1">
    <property type="nucleotide sequence ID" value="NZ_CP120733.1"/>
</dbReference>
<sequence length="194" mass="22518">MKDILVLRDIDQIKAVSHPYRVDILEAFAEEPLSAKQLSELLSEPHAKINYHIKTLLNAGILELVEEKVKSGIIEKYYLPKAKMVIMDKSILNSAVYDENVARTLNQVSISLFEKISDDFYRAAENDEVKSKHVRHYNQYYLTEEECKEVMDCLEEKITEVLNGKDKKDRDNTRPYNITLMGVPDLRKEKKAKK</sequence>
<dbReference type="InterPro" id="IPR036388">
    <property type="entry name" value="WH-like_DNA-bd_sf"/>
</dbReference>
<dbReference type="InterPro" id="IPR011991">
    <property type="entry name" value="ArsR-like_HTH"/>
</dbReference>
<reference evidence="1 2" key="1">
    <citation type="submission" date="2023-03" db="EMBL/GenBank/DDBJ databases">
        <title>Complete genome sequence of Tepidibacter sp. SWIR-1, isolated from a deep-sea hydrothermal vent.</title>
        <authorList>
            <person name="Li X."/>
        </authorList>
    </citation>
    <scope>NUCLEOTIDE SEQUENCE [LARGE SCALE GENOMIC DNA]</scope>
    <source>
        <strain evidence="1 2">SWIR-1</strain>
    </source>
</reference>
<accession>A0ABY8ECQ3</accession>
<evidence type="ECO:0000313" key="1">
    <source>
        <dbReference type="EMBL" id="WFD09569.1"/>
    </source>
</evidence>
<protein>
    <submittedName>
        <fullName evidence="1">Helix-turn-helix domain-containing protein</fullName>
    </submittedName>
</protein>
<dbReference type="Gene3D" id="1.10.10.10">
    <property type="entry name" value="Winged helix-like DNA-binding domain superfamily/Winged helix DNA-binding domain"/>
    <property type="match status" value="1"/>
</dbReference>
<proteinExistence type="predicted"/>
<evidence type="ECO:0000313" key="2">
    <source>
        <dbReference type="Proteomes" id="UP001222800"/>
    </source>
</evidence>
<dbReference type="InterPro" id="IPR036390">
    <property type="entry name" value="WH_DNA-bd_sf"/>
</dbReference>
<dbReference type="SUPFAM" id="SSF46785">
    <property type="entry name" value="Winged helix' DNA-binding domain"/>
    <property type="match status" value="1"/>
</dbReference>
<gene>
    <name evidence="1" type="ORF">P4S50_14415</name>
</gene>
<name>A0ABY8ECQ3_9FIRM</name>
<keyword evidence="2" id="KW-1185">Reference proteome</keyword>